<dbReference type="SUPFAM" id="SSF46785">
    <property type="entry name" value="Winged helix' DNA-binding domain"/>
    <property type="match status" value="1"/>
</dbReference>
<protein>
    <recommendedName>
        <fullName evidence="2">FtsK domain-containing protein</fullName>
    </recommendedName>
</protein>
<evidence type="ECO:0000256" key="1">
    <source>
        <dbReference type="PROSITE-ProRule" id="PRU00289"/>
    </source>
</evidence>
<organism evidence="3 4">
    <name type="scientific">Streptomyces cyaneochromogenes</name>
    <dbReference type="NCBI Taxonomy" id="2496836"/>
    <lineage>
        <taxon>Bacteria</taxon>
        <taxon>Bacillati</taxon>
        <taxon>Actinomycetota</taxon>
        <taxon>Actinomycetes</taxon>
        <taxon>Kitasatosporales</taxon>
        <taxon>Streptomycetaceae</taxon>
        <taxon>Streptomyces</taxon>
    </lineage>
</organism>
<dbReference type="InterPro" id="IPR005471">
    <property type="entry name" value="Tscrpt_reg_IclR_N"/>
</dbReference>
<dbReference type="InterPro" id="IPR002543">
    <property type="entry name" value="FtsK_dom"/>
</dbReference>
<dbReference type="Proteomes" id="UP000280298">
    <property type="component" value="Chromosome"/>
</dbReference>
<dbReference type="Gene3D" id="1.10.10.10">
    <property type="entry name" value="Winged helix-like DNA-binding domain superfamily/Winged helix DNA-binding domain"/>
    <property type="match status" value="1"/>
</dbReference>
<keyword evidence="4" id="KW-1185">Reference proteome</keyword>
<dbReference type="OrthoDB" id="5165844at2"/>
<reference evidence="3 4" key="1">
    <citation type="journal article" date="2019" name="Int. J. Syst. Evol. Microbiol.">
        <title>Streptomyces cyaneochromogenes sp. nov., a blue pigment-producing actinomycete from manganese-contaminated soil.</title>
        <authorList>
            <person name="Tang X."/>
            <person name="Zhao J."/>
            <person name="Li K."/>
            <person name="Chen Z."/>
            <person name="Sun Y."/>
            <person name="Gao J."/>
        </authorList>
    </citation>
    <scope>NUCLEOTIDE SEQUENCE [LARGE SCALE GENOMIC DNA]</scope>
    <source>
        <strain evidence="3 4">MK-45</strain>
    </source>
</reference>
<dbReference type="InterPro" id="IPR027417">
    <property type="entry name" value="P-loop_NTPase"/>
</dbReference>
<feature type="binding site" evidence="1">
    <location>
        <begin position="101"/>
        <end position="108"/>
    </location>
    <ligand>
        <name>ATP</name>
        <dbReference type="ChEBI" id="CHEBI:30616"/>
    </ligand>
</feature>
<dbReference type="PROSITE" id="PS50901">
    <property type="entry name" value="FTSK"/>
    <property type="match status" value="1"/>
</dbReference>
<dbReference type="InterPro" id="IPR036388">
    <property type="entry name" value="WH-like_DNA-bd_sf"/>
</dbReference>
<dbReference type="GO" id="GO:0003677">
    <property type="term" value="F:DNA binding"/>
    <property type="evidence" value="ECO:0007669"/>
    <property type="project" value="InterPro"/>
</dbReference>
<proteinExistence type="predicted"/>
<keyword evidence="1" id="KW-0547">Nucleotide-binding</keyword>
<accession>A0A3S9MKD2</accession>
<name>A0A3S9MKD2_9ACTN</name>
<evidence type="ECO:0000313" key="4">
    <source>
        <dbReference type="Proteomes" id="UP000280298"/>
    </source>
</evidence>
<dbReference type="AlphaFoldDB" id="A0A3S9MKD2"/>
<dbReference type="RefSeq" id="WP_126398128.1">
    <property type="nucleotide sequence ID" value="NZ_CP034539.1"/>
</dbReference>
<gene>
    <name evidence="3" type="ORF">EJ357_44625</name>
</gene>
<dbReference type="Pfam" id="PF09339">
    <property type="entry name" value="HTH_IclR"/>
    <property type="match status" value="1"/>
</dbReference>
<dbReference type="Gene3D" id="3.40.50.300">
    <property type="entry name" value="P-loop containing nucleotide triphosphate hydrolases"/>
    <property type="match status" value="1"/>
</dbReference>
<feature type="domain" description="FtsK" evidence="2">
    <location>
        <begin position="86"/>
        <end position="256"/>
    </location>
</feature>
<evidence type="ECO:0000259" key="2">
    <source>
        <dbReference type="PROSITE" id="PS50901"/>
    </source>
</evidence>
<keyword evidence="1" id="KW-0067">ATP-binding</keyword>
<dbReference type="KEGG" id="scya:EJ357_44625"/>
<dbReference type="EMBL" id="CP034539">
    <property type="protein sequence ID" value="AZQ39649.1"/>
    <property type="molecule type" value="Genomic_DNA"/>
</dbReference>
<dbReference type="GO" id="GO:0005524">
    <property type="term" value="F:ATP binding"/>
    <property type="evidence" value="ECO:0007669"/>
    <property type="project" value="UniProtKB-UniRule"/>
</dbReference>
<evidence type="ECO:0000313" key="3">
    <source>
        <dbReference type="EMBL" id="AZQ39649.1"/>
    </source>
</evidence>
<dbReference type="GO" id="GO:0006355">
    <property type="term" value="P:regulation of DNA-templated transcription"/>
    <property type="evidence" value="ECO:0007669"/>
    <property type="project" value="InterPro"/>
</dbReference>
<dbReference type="SUPFAM" id="SSF52540">
    <property type="entry name" value="P-loop containing nucleoside triphosphate hydrolases"/>
    <property type="match status" value="1"/>
</dbReference>
<dbReference type="InterPro" id="IPR036390">
    <property type="entry name" value="WH_DNA-bd_sf"/>
</dbReference>
<sequence length="404" mass="44322">MTVYLCLAAAAGGWLYLRYLLRERKATRSARRQRRAHEKAASPTLSARLLQAWRWTAPRAFPWAFRWRPARRPRRGVPLARPGVLAPWVRVKLSQHLLVTGVTGSGKSCVFIALATSARAAGMDVEFWDAKDGLEGQPYEAAGIPVVELDDQPARLGWLLGEELPRRAAVLKARGARMWDPDVDGPELVLILDELGVSMTVLPTGPVATLIKKCRAYGLWIWGGEQIGKASTVDTDIRSQFQGRIALQVGRASDARIVLGDESVADGWAPHELPSRWLLVKDADHKKPRPARCATVSDALLQRYPMRPRVSLVKAPEPVAVAPVAHAFDLGGRPQHATGNTRTDEFAEEIERALLGGPAGVREIARATGRNPGSVHRKIQQMTARGLVRSTPDGLALPHVTEEE</sequence>